<dbReference type="Pfam" id="PF00994">
    <property type="entry name" value="MoCF_biosynth"/>
    <property type="match status" value="1"/>
</dbReference>
<dbReference type="Gene3D" id="3.30.60.80">
    <property type="match status" value="1"/>
</dbReference>
<dbReference type="Pfam" id="PF23475">
    <property type="entry name" value="zf-Tbcl_FmdE"/>
    <property type="match status" value="1"/>
</dbReference>
<dbReference type="PANTHER" id="PTHR39418:SF1">
    <property type="entry name" value="DEHYDROGENASE"/>
    <property type="match status" value="1"/>
</dbReference>
<sequence length="574" mass="63088">MSDNIARSGGEEAGVLKIGQQERPVPWCRDYEGREYTFEEYFQRIRAFHGYAAPGLIIGGRMVDLALERLPAGILFDAICETSYCLPDAIQILTLCTTGNGWLRVIHLGRFALTLYDKYQGKGVRVSLNPARLDAWPEVKTWFYKLKPKAEQDTPLLRQQIRDAGSDLFTAREIQMQSQWLRGRELGKTVNCPLCGEAFPEKHGAICRGCQGEAPYEYTEDGNAGAEMISPPLTAVPTEAAVGHRVLHDMTQIIPGESKGPAFRQGRAITAGDVCRLQQMGRQHLFLNDEDNPDGEWVHENDAAVAFARRMAGEGVIFKEPPSEGKITFTAARDGLLVLDRERLEAFNLVPNVMCATRKTYTVVSKGRQLGGTRAIPLYLHKNDFQKAVTVLAERPLFRVLPMRKARVGILVTGTEVFRGLIQDGFRPVIRAKVEKLGCRVISSAIVPDDREAISEAVQGLIRAGADLVVTTAGLSVDPDDVTRHGLTDAGATDMRYGAAVLPGAMTLLARIGAVQVIGVPACALYFKTTSFDLLLPRLLAGAEITRRDLARFGHGGFCLGCKTCRFPRCPFGK</sequence>
<reference evidence="3" key="1">
    <citation type="submission" date="2017-11" db="EMBL/GenBank/DDBJ databases">
        <authorList>
            <person name="Watanabe M."/>
            <person name="Kojima H."/>
        </authorList>
    </citation>
    <scope>NUCLEOTIDE SEQUENCE [LARGE SCALE GENOMIC DNA]</scope>
    <source>
        <strain evidence="3">Tokyo 01</strain>
    </source>
</reference>
<dbReference type="Proteomes" id="UP000288096">
    <property type="component" value="Unassembled WGS sequence"/>
</dbReference>
<proteinExistence type="predicted"/>
<feature type="domain" description="MoaB/Mog" evidence="1">
    <location>
        <begin position="409"/>
        <end position="541"/>
    </location>
</feature>
<dbReference type="Pfam" id="PF02663">
    <property type="entry name" value="FmdE"/>
    <property type="match status" value="1"/>
</dbReference>
<dbReference type="PANTHER" id="PTHR39418">
    <property type="entry name" value="DEHYDROGENASE-RELATED"/>
    <property type="match status" value="1"/>
</dbReference>
<dbReference type="AlphaFoldDB" id="A0A401FYS7"/>
<dbReference type="Gene3D" id="3.30.1330.130">
    <property type="match status" value="1"/>
</dbReference>
<dbReference type="SUPFAM" id="SSF143555">
    <property type="entry name" value="FwdE-like"/>
    <property type="match status" value="1"/>
</dbReference>
<dbReference type="InterPro" id="IPR053194">
    <property type="entry name" value="tRNA_methyltr_O"/>
</dbReference>
<dbReference type="CDD" id="cd03522">
    <property type="entry name" value="MoeA_like"/>
    <property type="match status" value="1"/>
</dbReference>
<accession>A0A401FYS7</accession>
<dbReference type="Gene3D" id="3.40.980.10">
    <property type="entry name" value="MoaB/Mog-like domain"/>
    <property type="match status" value="1"/>
</dbReference>
<evidence type="ECO:0000259" key="1">
    <source>
        <dbReference type="SMART" id="SM00852"/>
    </source>
</evidence>
<dbReference type="InterPro" id="IPR003814">
    <property type="entry name" value="FmdEsu_dom"/>
</dbReference>
<organism evidence="2 3">
    <name type="scientific">Desulfonema ishimotonii</name>
    <dbReference type="NCBI Taxonomy" id="45657"/>
    <lineage>
        <taxon>Bacteria</taxon>
        <taxon>Pseudomonadati</taxon>
        <taxon>Thermodesulfobacteriota</taxon>
        <taxon>Desulfobacteria</taxon>
        <taxon>Desulfobacterales</taxon>
        <taxon>Desulfococcaceae</taxon>
        <taxon>Desulfonema</taxon>
    </lineage>
</organism>
<dbReference type="OrthoDB" id="9767940at2"/>
<dbReference type="InterPro" id="IPR057035">
    <property type="entry name" value="Znf-Tbcl_FmdE"/>
</dbReference>
<dbReference type="InterPro" id="IPR036425">
    <property type="entry name" value="MoaB/Mog-like_dom_sf"/>
</dbReference>
<dbReference type="EMBL" id="BEXT01000001">
    <property type="protein sequence ID" value="GBC62121.1"/>
    <property type="molecule type" value="Genomic_DNA"/>
</dbReference>
<keyword evidence="3" id="KW-1185">Reference proteome</keyword>
<evidence type="ECO:0000313" key="2">
    <source>
        <dbReference type="EMBL" id="GBC62121.1"/>
    </source>
</evidence>
<dbReference type="RefSeq" id="WP_124329320.1">
    <property type="nucleotide sequence ID" value="NZ_BEXT01000001.1"/>
</dbReference>
<dbReference type="InterPro" id="IPR001453">
    <property type="entry name" value="MoaB/Mog_dom"/>
</dbReference>
<dbReference type="UniPathway" id="UPA00344"/>
<dbReference type="SMART" id="SM00852">
    <property type="entry name" value="MoCF_biosynth"/>
    <property type="match status" value="1"/>
</dbReference>
<gene>
    <name evidence="2" type="ORF">DENIS_3084</name>
</gene>
<dbReference type="SUPFAM" id="SSF53218">
    <property type="entry name" value="Molybdenum cofactor biosynthesis proteins"/>
    <property type="match status" value="1"/>
</dbReference>
<name>A0A401FYS7_9BACT</name>
<protein>
    <submittedName>
        <fullName evidence="2">Trehalose-binding protein</fullName>
    </submittedName>
</protein>
<reference evidence="3" key="2">
    <citation type="submission" date="2019-01" db="EMBL/GenBank/DDBJ databases">
        <title>Genome sequence of Desulfonema ishimotonii strain Tokyo 01.</title>
        <authorList>
            <person name="Fukui M."/>
        </authorList>
    </citation>
    <scope>NUCLEOTIDE SEQUENCE [LARGE SCALE GENOMIC DNA]</scope>
    <source>
        <strain evidence="3">Tokyo 01</strain>
    </source>
</reference>
<evidence type="ECO:0000313" key="3">
    <source>
        <dbReference type="Proteomes" id="UP000288096"/>
    </source>
</evidence>
<comment type="caution">
    <text evidence="2">The sequence shown here is derived from an EMBL/GenBank/DDBJ whole genome shotgun (WGS) entry which is preliminary data.</text>
</comment>